<dbReference type="HOGENOM" id="CLU_024327_4_1_1"/>
<feature type="transmembrane region" description="Helical" evidence="7">
    <location>
        <begin position="7"/>
        <end position="27"/>
    </location>
</feature>
<evidence type="ECO:0000256" key="2">
    <source>
        <dbReference type="ARBA" id="ARBA00007677"/>
    </source>
</evidence>
<dbReference type="InterPro" id="IPR002685">
    <property type="entry name" value="Glyco_trans_15"/>
</dbReference>
<sequence>MRINVRIAKILGAVGILLVTASVLIYGTGISYNPSMRTLHGSGNNKGNIYRTVTEQEVAPMKREKATFVTLARNSDLYTLLESIMSVEDRFNHKFKYDWVFLNDEEFTDTFKALTSALVSGNTYYGKVPKEHWSFPEWIDQDRAARVRQMMAEKNVIYGDSINYRFMCRYESGLFYRHELLQPYDYYWRVEPEVRFFCDVDYDVFRFMRDNNKKYGFTISIHEYPATIETLWEETRKFMEKHPEHVHPNNMMDFISDDNGLSYNMCHFWSNFEIGSLEFLRSKAYSDYFDSLDQAGGFFYERWGDAPVHSIAAALFLDRNEIHHFNDIGYFHPPFQQCPIDETFRKEHRCACNADKDFTWNSFSCGSKFYDVNKMKKPAGWYDYVSRNP</sequence>
<reference evidence="9" key="3">
    <citation type="journal article" date="2013" name="G3 (Bethesda)">
        <title>Genomes of Ashbya fungi isolated from insects reveal four mating-type loci, numerous translocations, lack of transposons, and distinct gene duplications.</title>
        <authorList>
            <person name="Dietrich F.S."/>
            <person name="Voegeli S."/>
            <person name="Kuo S."/>
            <person name="Philippsen P."/>
        </authorList>
    </citation>
    <scope>GENOME REANNOTATION</scope>
    <source>
        <strain evidence="9">ATCC 10895 / CBS 109.51 / FGSC 9923 / NRRL Y-1056</strain>
    </source>
</reference>
<dbReference type="GO" id="GO:0016020">
    <property type="term" value="C:membrane"/>
    <property type="evidence" value="ECO:0007669"/>
    <property type="project" value="UniProtKB-SubCell"/>
</dbReference>
<keyword evidence="4" id="KW-0808">Transferase</keyword>
<keyword evidence="7" id="KW-0472">Membrane</keyword>
<dbReference type="eggNOG" id="KOG4472">
    <property type="taxonomic scope" value="Eukaryota"/>
</dbReference>
<dbReference type="EMBL" id="AE016817">
    <property type="protein sequence ID" value="ADJ41761.1"/>
    <property type="molecule type" value="Genomic_DNA"/>
</dbReference>
<comment type="subcellular location">
    <subcellularLocation>
        <location evidence="1">Membrane</location>
        <topology evidence="1">Single-pass type II membrane protein</topology>
    </subcellularLocation>
</comment>
<dbReference type="FunFam" id="3.90.550.10:FF:000051">
    <property type="entry name" value="Alpha-1,2-mannosyltransferase (Ktr4)"/>
    <property type="match status" value="1"/>
</dbReference>
<keyword evidence="9" id="KW-1185">Reference proteome</keyword>
<keyword evidence="5" id="KW-0735">Signal-anchor</keyword>
<accession>D8FGB8</accession>
<dbReference type="OrthoDB" id="439943at2759"/>
<dbReference type="Proteomes" id="UP000000591">
    <property type="component" value="Chromosome IV"/>
</dbReference>
<evidence type="ECO:0000256" key="1">
    <source>
        <dbReference type="ARBA" id="ARBA00004606"/>
    </source>
</evidence>
<dbReference type="OMA" id="GYRHNPF"/>
<organism evidence="8 9">
    <name type="scientific">Eremothecium gossypii (strain ATCC 10895 / CBS 109.51 / FGSC 9923 / NRRL Y-1056)</name>
    <name type="common">Yeast</name>
    <name type="synonym">Ashbya gossypii</name>
    <dbReference type="NCBI Taxonomy" id="284811"/>
    <lineage>
        <taxon>Eukaryota</taxon>
        <taxon>Fungi</taxon>
        <taxon>Dikarya</taxon>
        <taxon>Ascomycota</taxon>
        <taxon>Saccharomycotina</taxon>
        <taxon>Saccharomycetes</taxon>
        <taxon>Saccharomycetales</taxon>
        <taxon>Saccharomycetaceae</taxon>
        <taxon>Eremothecium</taxon>
    </lineage>
</organism>
<reference key="2">
    <citation type="submission" date="2010-06" db="EMBL/GenBank/DDBJ databases">
        <authorList>
            <person name="Dietrich F.S."/>
            <person name="Voegeli S."/>
            <person name="Philippsen P."/>
        </authorList>
    </citation>
    <scope>NUCLEOTIDE SEQUENCE</scope>
    <source>
        <strain>ATCC 10895</strain>
    </source>
</reference>
<dbReference type="PANTHER" id="PTHR31121:SF6">
    <property type="entry name" value="ALPHA-1,2 MANNOSYLTRANSFERASE KTR1"/>
    <property type="match status" value="1"/>
</dbReference>
<gene>
    <name evidence="8" type="ORF">AGOS_ADL265WA</name>
</gene>
<dbReference type="AlphaFoldDB" id="D8FGB8"/>
<dbReference type="GO" id="GO:0006487">
    <property type="term" value="P:protein N-linked glycosylation"/>
    <property type="evidence" value="ECO:0000318"/>
    <property type="project" value="GO_Central"/>
</dbReference>
<dbReference type="GO" id="GO:0005794">
    <property type="term" value="C:Golgi apparatus"/>
    <property type="evidence" value="ECO:0000318"/>
    <property type="project" value="GO_Central"/>
</dbReference>
<reference evidence="8 9" key="1">
    <citation type="journal article" date="2004" name="Science">
        <title>The Ashbya gossypii genome as a tool for mapping the ancient Saccharomyces cerevisiae genome.</title>
        <authorList>
            <person name="Dietrich F.S."/>
            <person name="Voegeli S."/>
            <person name="Brachat S."/>
            <person name="Lerch A."/>
            <person name="Gates K."/>
            <person name="Steiner S."/>
            <person name="Mohr C."/>
            <person name="Pohlmann R."/>
            <person name="Luedi P."/>
            <person name="Choi S."/>
            <person name="Wing R.A."/>
            <person name="Flavier A."/>
            <person name="Gaffney T.D."/>
            <person name="Philippsen P."/>
        </authorList>
    </citation>
    <scope>NUCLEOTIDE SEQUENCE [LARGE SCALE GENOMIC DNA]</scope>
    <source>
        <strain evidence="9">ATCC 10895 / CBS 109.51 / FGSC 9923 / NRRL Y-1056</strain>
    </source>
</reference>
<evidence type="ECO:0000256" key="3">
    <source>
        <dbReference type="ARBA" id="ARBA00022676"/>
    </source>
</evidence>
<dbReference type="GO" id="GO:0000032">
    <property type="term" value="P:cell wall mannoprotein biosynthetic process"/>
    <property type="evidence" value="ECO:0000318"/>
    <property type="project" value="GO_Central"/>
</dbReference>
<dbReference type="PANTHER" id="PTHR31121">
    <property type="entry name" value="ALPHA-1,2 MANNOSYLTRANSFERASE KTR1"/>
    <property type="match status" value="1"/>
</dbReference>
<dbReference type="SUPFAM" id="SSF53448">
    <property type="entry name" value="Nucleotide-diphospho-sugar transferases"/>
    <property type="match status" value="1"/>
</dbReference>
<feature type="active site" description="Nucleophile" evidence="6">
    <location>
        <position position="273"/>
    </location>
</feature>
<keyword evidence="3" id="KW-0328">Glycosyltransferase</keyword>
<dbReference type="InterPro" id="IPR029044">
    <property type="entry name" value="Nucleotide-diphossugar_trans"/>
</dbReference>
<dbReference type="FunCoup" id="D8FGB8">
    <property type="interactions" value="49"/>
</dbReference>
<evidence type="ECO:0000256" key="4">
    <source>
        <dbReference type="ARBA" id="ARBA00022679"/>
    </source>
</evidence>
<evidence type="ECO:0000313" key="9">
    <source>
        <dbReference type="Proteomes" id="UP000000591"/>
    </source>
</evidence>
<dbReference type="GO" id="GO:0000026">
    <property type="term" value="F:alpha-1,2-mannosyltransferase activity"/>
    <property type="evidence" value="ECO:0000318"/>
    <property type="project" value="GO_Central"/>
</dbReference>
<proteinExistence type="inferred from homology"/>
<keyword evidence="7" id="KW-1133">Transmembrane helix</keyword>
<dbReference type="PIRSF" id="PIRSF018153">
    <property type="entry name" value="Glyco_trans_15"/>
    <property type="match status" value="1"/>
</dbReference>
<dbReference type="InParanoid" id="D8FGB8"/>
<dbReference type="GeneID" id="9487604"/>
<evidence type="ECO:0000313" key="8">
    <source>
        <dbReference type="EMBL" id="ADJ41761.1"/>
    </source>
</evidence>
<dbReference type="Gene3D" id="3.90.550.10">
    <property type="entry name" value="Spore Coat Polysaccharide Biosynthesis Protein SpsA, Chain A"/>
    <property type="match status" value="1"/>
</dbReference>
<keyword evidence="7" id="KW-0812">Transmembrane</keyword>
<comment type="similarity">
    <text evidence="2">Belongs to the glycosyltransferase 15 family.</text>
</comment>
<evidence type="ECO:0000256" key="5">
    <source>
        <dbReference type="ARBA" id="ARBA00022968"/>
    </source>
</evidence>
<name>D8FGB8_EREGS</name>
<dbReference type="Pfam" id="PF01793">
    <property type="entry name" value="Glyco_transf_15"/>
    <property type="match status" value="1"/>
</dbReference>
<dbReference type="RefSeq" id="NP_001342254.1">
    <property type="nucleotide sequence ID" value="NM_001355312.1"/>
</dbReference>
<dbReference type="KEGG" id="ago:AGOS_ADL265WA"/>
<evidence type="ECO:0000256" key="7">
    <source>
        <dbReference type="SAM" id="Phobius"/>
    </source>
</evidence>
<protein>
    <submittedName>
        <fullName evidence="8">ADL265W-Ap</fullName>
    </submittedName>
</protein>
<dbReference type="GO" id="GO:0006493">
    <property type="term" value="P:protein O-linked glycosylation"/>
    <property type="evidence" value="ECO:0000318"/>
    <property type="project" value="GO_Central"/>
</dbReference>
<dbReference type="STRING" id="284811.D8FGB8"/>
<evidence type="ECO:0000256" key="6">
    <source>
        <dbReference type="PIRSR" id="PIRSR018153-1"/>
    </source>
</evidence>